<proteinExistence type="predicted"/>
<reference evidence="6" key="1">
    <citation type="submission" date="2020-01" db="EMBL/GenBank/DDBJ databases">
        <authorList>
            <consortium name="DOE Joint Genome Institute"/>
            <person name="Haridas S."/>
            <person name="Albert R."/>
            <person name="Binder M."/>
            <person name="Bloem J."/>
            <person name="Labutti K."/>
            <person name="Salamov A."/>
            <person name="Andreopoulos B."/>
            <person name="Baker S.E."/>
            <person name="Barry K."/>
            <person name="Bills G."/>
            <person name="Bluhm B.H."/>
            <person name="Cannon C."/>
            <person name="Castanera R."/>
            <person name="Culley D.E."/>
            <person name="Daum C."/>
            <person name="Ezra D."/>
            <person name="Gonzalez J.B."/>
            <person name="Henrissat B."/>
            <person name="Kuo A."/>
            <person name="Liang C."/>
            <person name="Lipzen A."/>
            <person name="Lutzoni F."/>
            <person name="Magnuson J."/>
            <person name="Mondo S."/>
            <person name="Nolan M."/>
            <person name="Ohm R."/>
            <person name="Pangilinan J."/>
            <person name="Park H.-J."/>
            <person name="Ramirez L."/>
            <person name="Alfaro M."/>
            <person name="Sun H."/>
            <person name="Tritt A."/>
            <person name="Yoshinaga Y."/>
            <person name="Zwiers L.-H."/>
            <person name="Turgeon B.G."/>
            <person name="Goodwin S.B."/>
            <person name="Spatafora J.W."/>
            <person name="Crous P.W."/>
            <person name="Grigoriev I.V."/>
        </authorList>
    </citation>
    <scope>NUCLEOTIDE SEQUENCE</scope>
    <source>
        <strain evidence="6">CBS 394.84</strain>
    </source>
</reference>
<dbReference type="Gene3D" id="1.20.58.340">
    <property type="entry name" value="Magnesium transport protein CorA, transmembrane region"/>
    <property type="match status" value="1"/>
</dbReference>
<evidence type="ECO:0000256" key="1">
    <source>
        <dbReference type="ARBA" id="ARBA00004141"/>
    </source>
</evidence>
<comment type="subcellular location">
    <subcellularLocation>
        <location evidence="1">Membrane</location>
        <topology evidence="1">Multi-pass membrane protein</topology>
    </subcellularLocation>
</comment>
<gene>
    <name evidence="6" type="ORF">K460DRAFT_367238</name>
</gene>
<keyword evidence="2 5" id="KW-0812">Transmembrane</keyword>
<dbReference type="EMBL" id="ML976616">
    <property type="protein sequence ID" value="KAF1846457.1"/>
    <property type="molecule type" value="Genomic_DNA"/>
</dbReference>
<evidence type="ECO:0000256" key="2">
    <source>
        <dbReference type="ARBA" id="ARBA00022692"/>
    </source>
</evidence>
<keyword evidence="4 5" id="KW-0472">Membrane</keyword>
<name>A0A9P4L9K2_9PLEO</name>
<evidence type="ECO:0000313" key="7">
    <source>
        <dbReference type="Proteomes" id="UP000800039"/>
    </source>
</evidence>
<organism evidence="6 7">
    <name type="scientific">Cucurbitaria berberidis CBS 394.84</name>
    <dbReference type="NCBI Taxonomy" id="1168544"/>
    <lineage>
        <taxon>Eukaryota</taxon>
        <taxon>Fungi</taxon>
        <taxon>Dikarya</taxon>
        <taxon>Ascomycota</taxon>
        <taxon>Pezizomycotina</taxon>
        <taxon>Dothideomycetes</taxon>
        <taxon>Pleosporomycetidae</taxon>
        <taxon>Pleosporales</taxon>
        <taxon>Pleosporineae</taxon>
        <taxon>Cucurbitariaceae</taxon>
        <taxon>Cucurbitaria</taxon>
    </lineage>
</organism>
<dbReference type="Proteomes" id="UP000800039">
    <property type="component" value="Unassembled WGS sequence"/>
</dbReference>
<dbReference type="InterPro" id="IPR045863">
    <property type="entry name" value="CorA_TM1_TM2"/>
</dbReference>
<keyword evidence="7" id="KW-1185">Reference proteome</keyword>
<accession>A0A9P4L9K2</accession>
<dbReference type="GO" id="GO:0046873">
    <property type="term" value="F:metal ion transmembrane transporter activity"/>
    <property type="evidence" value="ECO:0007669"/>
    <property type="project" value="InterPro"/>
</dbReference>
<dbReference type="GeneID" id="63850789"/>
<comment type="caution">
    <text evidence="6">The sequence shown here is derived from an EMBL/GenBank/DDBJ whole genome shotgun (WGS) entry which is preliminary data.</text>
</comment>
<protein>
    <submittedName>
        <fullName evidence="6">Uncharacterized protein</fullName>
    </submittedName>
</protein>
<evidence type="ECO:0000256" key="4">
    <source>
        <dbReference type="ARBA" id="ARBA00023136"/>
    </source>
</evidence>
<dbReference type="OrthoDB" id="5428055at2759"/>
<evidence type="ECO:0000313" key="6">
    <source>
        <dbReference type="EMBL" id="KAF1846457.1"/>
    </source>
</evidence>
<dbReference type="GO" id="GO:0016020">
    <property type="term" value="C:membrane"/>
    <property type="evidence" value="ECO:0007669"/>
    <property type="project" value="UniProtKB-SubCell"/>
</dbReference>
<evidence type="ECO:0000256" key="3">
    <source>
        <dbReference type="ARBA" id="ARBA00022989"/>
    </source>
</evidence>
<keyword evidence="3 5" id="KW-1133">Transmembrane helix</keyword>
<feature type="transmembrane region" description="Helical" evidence="5">
    <location>
        <begin position="493"/>
        <end position="512"/>
    </location>
</feature>
<sequence length="534" mass="60630">MDPSDMCSSHTCLSESSGSTYNNLNEKELEYMSLIQNQAQPYFPRFTAALAEQTPVEREQGRCAAIDFTDPQGHQATSFATVAELDLYIGDASPPPYHTDTELPRRRLFVLEDLPCNHLLALGSRLGIPPSFFAGHWEDPASSTFNHRNPFQRCALPHFRLRYATSNRVEVDCPTPGNTKTSLNMFAFDSRVNRYLHTYPREGLIYDEARSHHGLSFWSSPAREDGSWDAVLLVDPAPGQQVRCMTTRKLIPLRQRLADETLMPKHFLNPEFDVLDELPQDCSQWAACCSSPGYRSMFDDTMQSFCAKGAKVVATRDPLSVVEIPRRLVISIVVAYMRRRYLNLVSIQNSNFRPHTQRHDYLSSFSKSNYSIWSGEFFDFIVGSRAAIRVFAREMDDNVVALGLDDAHCSAPQWERDGWQSIKELTNVVEETVKALAAGYLQYVTIQEAHVSNGNEQSLSRIAVLTMLFIPLSTVASIFSMGGEFLPGQPRAWVFWVVAIPLLAMVAYVYWYQQLMRAWQGRKEQLLPMFTTKK</sequence>
<evidence type="ECO:0000256" key="5">
    <source>
        <dbReference type="SAM" id="Phobius"/>
    </source>
</evidence>
<dbReference type="AlphaFoldDB" id="A0A9P4L9K2"/>
<dbReference type="SUPFAM" id="SSF144083">
    <property type="entry name" value="Magnesium transport protein CorA, transmembrane region"/>
    <property type="match status" value="1"/>
</dbReference>
<dbReference type="RefSeq" id="XP_040789020.1">
    <property type="nucleotide sequence ID" value="XM_040933538.1"/>
</dbReference>